<dbReference type="Proteomes" id="UP000554235">
    <property type="component" value="Unassembled WGS sequence"/>
</dbReference>
<protein>
    <submittedName>
        <fullName evidence="2">Uncharacterized protein</fullName>
    </submittedName>
</protein>
<accession>A0A8H4KGD2</accession>
<reference evidence="2 3" key="1">
    <citation type="submission" date="2020-01" db="EMBL/GenBank/DDBJ databases">
        <title>Identification and distribution of gene clusters putatively required for synthesis of sphingolipid metabolism inhibitors in phylogenetically diverse species of the filamentous fungus Fusarium.</title>
        <authorList>
            <person name="Kim H.-S."/>
            <person name="Busman M."/>
            <person name="Brown D.W."/>
            <person name="Divon H."/>
            <person name="Uhlig S."/>
            <person name="Proctor R.H."/>
        </authorList>
    </citation>
    <scope>NUCLEOTIDE SEQUENCE [LARGE SCALE GENOMIC DNA]</scope>
    <source>
        <strain evidence="2 3">NRRL 20459</strain>
    </source>
</reference>
<dbReference type="EMBL" id="JAADYS010003191">
    <property type="protein sequence ID" value="KAF4449660.1"/>
    <property type="molecule type" value="Genomic_DNA"/>
</dbReference>
<keyword evidence="3" id="KW-1185">Reference proteome</keyword>
<evidence type="ECO:0000256" key="1">
    <source>
        <dbReference type="SAM" id="MobiDB-lite"/>
    </source>
</evidence>
<comment type="caution">
    <text evidence="2">The sequence shown here is derived from an EMBL/GenBank/DDBJ whole genome shotgun (WGS) entry which is preliminary data.</text>
</comment>
<dbReference type="AlphaFoldDB" id="A0A8H4KGD2"/>
<evidence type="ECO:0000313" key="2">
    <source>
        <dbReference type="EMBL" id="KAF4449660.1"/>
    </source>
</evidence>
<gene>
    <name evidence="2" type="ORF">FALBO_16616</name>
</gene>
<name>A0A8H4KGD2_9HYPO</name>
<evidence type="ECO:0000313" key="3">
    <source>
        <dbReference type="Proteomes" id="UP000554235"/>
    </source>
</evidence>
<feature type="compositionally biased region" description="Basic and acidic residues" evidence="1">
    <location>
        <begin position="16"/>
        <end position="56"/>
    </location>
</feature>
<feature type="compositionally biased region" description="Basic residues" evidence="1">
    <location>
        <begin position="57"/>
        <end position="67"/>
    </location>
</feature>
<proteinExistence type="predicted"/>
<sequence>MADPEYIARVACIRQEQEREEAEKRQRREERRQQNELRRAHMTPKERAADAEDEKRRRAKHKRRKAIRGLDPVEMALNREHLNPDMEAAVLGADPVLARPNCISAIAEWP</sequence>
<feature type="region of interest" description="Disordered" evidence="1">
    <location>
        <begin position="16"/>
        <end position="71"/>
    </location>
</feature>
<organism evidence="2 3">
    <name type="scientific">Fusarium albosuccineum</name>
    <dbReference type="NCBI Taxonomy" id="1237068"/>
    <lineage>
        <taxon>Eukaryota</taxon>
        <taxon>Fungi</taxon>
        <taxon>Dikarya</taxon>
        <taxon>Ascomycota</taxon>
        <taxon>Pezizomycotina</taxon>
        <taxon>Sordariomycetes</taxon>
        <taxon>Hypocreomycetidae</taxon>
        <taxon>Hypocreales</taxon>
        <taxon>Nectriaceae</taxon>
        <taxon>Fusarium</taxon>
        <taxon>Fusarium decemcellulare species complex</taxon>
    </lineage>
</organism>